<dbReference type="InterPro" id="IPR050266">
    <property type="entry name" value="AB_hydrolase_sf"/>
</dbReference>
<gene>
    <name evidence="2" type="ORF">ACH4TF_05005</name>
</gene>
<dbReference type="RefSeq" id="WP_358215463.1">
    <property type="nucleotide sequence ID" value="NZ_JBEYAO010000002.1"/>
</dbReference>
<evidence type="ECO:0000313" key="2">
    <source>
        <dbReference type="EMBL" id="MFI0909801.1"/>
    </source>
</evidence>
<dbReference type="Pfam" id="PF12697">
    <property type="entry name" value="Abhydrolase_6"/>
    <property type="match status" value="1"/>
</dbReference>
<organism evidence="2 3">
    <name type="scientific">Streptomyces abikoensis</name>
    <dbReference type="NCBI Taxonomy" id="97398"/>
    <lineage>
        <taxon>Bacteria</taxon>
        <taxon>Bacillati</taxon>
        <taxon>Actinomycetota</taxon>
        <taxon>Actinomycetes</taxon>
        <taxon>Kitasatosporales</taxon>
        <taxon>Streptomycetaceae</taxon>
        <taxon>Streptomyces</taxon>
    </lineage>
</organism>
<dbReference type="SUPFAM" id="SSF53474">
    <property type="entry name" value="alpha/beta-Hydrolases"/>
    <property type="match status" value="1"/>
</dbReference>
<name>A0ABW7SX88_9ACTN</name>
<reference evidence="2 3" key="1">
    <citation type="submission" date="2024-10" db="EMBL/GenBank/DDBJ databases">
        <title>The Natural Products Discovery Center: Release of the First 8490 Sequenced Strains for Exploring Actinobacteria Biosynthetic Diversity.</title>
        <authorList>
            <person name="Kalkreuter E."/>
            <person name="Kautsar S.A."/>
            <person name="Yang D."/>
            <person name="Bader C.D."/>
            <person name="Teijaro C.N."/>
            <person name="Fluegel L."/>
            <person name="Davis C.M."/>
            <person name="Simpson J.R."/>
            <person name="Lauterbach L."/>
            <person name="Steele A.D."/>
            <person name="Gui C."/>
            <person name="Meng S."/>
            <person name="Li G."/>
            <person name="Viehrig K."/>
            <person name="Ye F."/>
            <person name="Su P."/>
            <person name="Kiefer A.F."/>
            <person name="Nichols A."/>
            <person name="Cepeda A.J."/>
            <person name="Yan W."/>
            <person name="Fan B."/>
            <person name="Jiang Y."/>
            <person name="Adhikari A."/>
            <person name="Zheng C.-J."/>
            <person name="Schuster L."/>
            <person name="Cowan T.M."/>
            <person name="Smanski M.J."/>
            <person name="Chevrette M.G."/>
            <person name="De Carvalho L.P.S."/>
            <person name="Shen B."/>
        </authorList>
    </citation>
    <scope>NUCLEOTIDE SEQUENCE [LARGE SCALE GENOMIC DNA]</scope>
    <source>
        <strain evidence="2 3">NPDC020979</strain>
    </source>
</reference>
<dbReference type="GO" id="GO:0016787">
    <property type="term" value="F:hydrolase activity"/>
    <property type="evidence" value="ECO:0007669"/>
    <property type="project" value="UniProtKB-KW"/>
</dbReference>
<dbReference type="InterPro" id="IPR029058">
    <property type="entry name" value="AB_hydrolase_fold"/>
</dbReference>
<dbReference type="EMBL" id="JBIRRB010000001">
    <property type="protein sequence ID" value="MFI0909801.1"/>
    <property type="molecule type" value="Genomic_DNA"/>
</dbReference>
<evidence type="ECO:0000313" key="3">
    <source>
        <dbReference type="Proteomes" id="UP001611162"/>
    </source>
</evidence>
<keyword evidence="2" id="KW-0378">Hydrolase</keyword>
<keyword evidence="3" id="KW-1185">Reference proteome</keyword>
<accession>A0ABW7SX88</accession>
<feature type="domain" description="AB hydrolase-1" evidence="1">
    <location>
        <begin position="22"/>
        <end position="251"/>
    </location>
</feature>
<dbReference type="InterPro" id="IPR000073">
    <property type="entry name" value="AB_hydrolase_1"/>
</dbReference>
<dbReference type="Proteomes" id="UP001611162">
    <property type="component" value="Unassembled WGS sequence"/>
</dbReference>
<sequence>MPTVLVHDSPVHYATRGTGPGLLLVHATGTDSATNFGHMVDHFTAGRTVIMPDFAGSGATPLGERPLTLGLLADQVTAAADAVTDEPYDVMGFSLGAVVAAAAAAARPERIRRLVLVCPWTRDDDPRQRLLMDLWQRLPHLEERAYQEFTVLSVFSGPYLSALGPDGITAGTELIRAETAVFRQMALAAGADLRDRLGRITAPTLVIGASQDHWFPVGHARETHRAIAGSRYAELDCGHMAVFERTTEVVALARDFLGGFTGC</sequence>
<comment type="caution">
    <text evidence="2">The sequence shown here is derived from an EMBL/GenBank/DDBJ whole genome shotgun (WGS) entry which is preliminary data.</text>
</comment>
<dbReference type="Gene3D" id="3.40.50.1820">
    <property type="entry name" value="alpha/beta hydrolase"/>
    <property type="match status" value="1"/>
</dbReference>
<evidence type="ECO:0000259" key="1">
    <source>
        <dbReference type="Pfam" id="PF12697"/>
    </source>
</evidence>
<proteinExistence type="predicted"/>
<dbReference type="PRINTS" id="PR00111">
    <property type="entry name" value="ABHYDROLASE"/>
</dbReference>
<dbReference type="PANTHER" id="PTHR43798">
    <property type="entry name" value="MONOACYLGLYCEROL LIPASE"/>
    <property type="match status" value="1"/>
</dbReference>
<dbReference type="PANTHER" id="PTHR43798:SF5">
    <property type="entry name" value="MONOACYLGLYCEROL LIPASE ABHD6"/>
    <property type="match status" value="1"/>
</dbReference>
<protein>
    <submittedName>
        <fullName evidence="2">Alpha/beta fold hydrolase</fullName>
    </submittedName>
</protein>